<feature type="domain" description="PDZ" evidence="4">
    <location>
        <begin position="789"/>
        <end position="875"/>
    </location>
</feature>
<dbReference type="PANTHER" id="PTHR45641:SF19">
    <property type="entry name" value="NEPHROCYSTIN-3"/>
    <property type="match status" value="1"/>
</dbReference>
<dbReference type="SMART" id="SM00028">
    <property type="entry name" value="TPR"/>
    <property type="match status" value="10"/>
</dbReference>
<evidence type="ECO:0000256" key="3">
    <source>
        <dbReference type="SAM" id="Coils"/>
    </source>
</evidence>
<gene>
    <name evidence="5" type="ORF">ETAA1_37910</name>
</gene>
<accession>A0A517XWE5</accession>
<feature type="coiled-coil region" evidence="3">
    <location>
        <begin position="610"/>
        <end position="637"/>
    </location>
</feature>
<dbReference type="InterPro" id="IPR011990">
    <property type="entry name" value="TPR-like_helical_dom_sf"/>
</dbReference>
<keyword evidence="1" id="KW-0677">Repeat</keyword>
<dbReference type="RefSeq" id="WP_145241064.1">
    <property type="nucleotide sequence ID" value="NZ_CP036273.1"/>
</dbReference>
<dbReference type="Gene3D" id="1.25.40.10">
    <property type="entry name" value="Tetratricopeptide repeat domain"/>
    <property type="match status" value="3"/>
</dbReference>
<evidence type="ECO:0000259" key="4">
    <source>
        <dbReference type="SMART" id="SM00228"/>
    </source>
</evidence>
<dbReference type="InterPro" id="IPR019734">
    <property type="entry name" value="TPR_rpt"/>
</dbReference>
<dbReference type="SUPFAM" id="SSF50156">
    <property type="entry name" value="PDZ domain-like"/>
    <property type="match status" value="1"/>
</dbReference>
<keyword evidence="6" id="KW-1185">Reference proteome</keyword>
<dbReference type="KEGG" id="uli:ETAA1_37910"/>
<dbReference type="EMBL" id="CP036273">
    <property type="protein sequence ID" value="QDU21818.1"/>
    <property type="molecule type" value="Genomic_DNA"/>
</dbReference>
<dbReference type="Proteomes" id="UP000319576">
    <property type="component" value="Chromosome"/>
</dbReference>
<dbReference type="InterPro" id="IPR024983">
    <property type="entry name" value="CHAT_dom"/>
</dbReference>
<dbReference type="Gene3D" id="2.30.42.10">
    <property type="match status" value="1"/>
</dbReference>
<organism evidence="5 6">
    <name type="scientific">Urbifossiella limnaea</name>
    <dbReference type="NCBI Taxonomy" id="2528023"/>
    <lineage>
        <taxon>Bacteria</taxon>
        <taxon>Pseudomonadati</taxon>
        <taxon>Planctomycetota</taxon>
        <taxon>Planctomycetia</taxon>
        <taxon>Gemmatales</taxon>
        <taxon>Gemmataceae</taxon>
        <taxon>Urbifossiella</taxon>
    </lineage>
</organism>
<name>A0A517XWE5_9BACT</name>
<keyword evidence="2" id="KW-0802">TPR repeat</keyword>
<dbReference type="Pfam" id="PF12770">
    <property type="entry name" value="CHAT"/>
    <property type="match status" value="1"/>
</dbReference>
<dbReference type="SUPFAM" id="SSF48452">
    <property type="entry name" value="TPR-like"/>
    <property type="match status" value="4"/>
</dbReference>
<reference evidence="5 6" key="1">
    <citation type="submission" date="2019-02" db="EMBL/GenBank/DDBJ databases">
        <title>Deep-cultivation of Planctomycetes and their phenomic and genomic characterization uncovers novel biology.</title>
        <authorList>
            <person name="Wiegand S."/>
            <person name="Jogler M."/>
            <person name="Boedeker C."/>
            <person name="Pinto D."/>
            <person name="Vollmers J."/>
            <person name="Rivas-Marin E."/>
            <person name="Kohn T."/>
            <person name="Peeters S.H."/>
            <person name="Heuer A."/>
            <person name="Rast P."/>
            <person name="Oberbeckmann S."/>
            <person name="Bunk B."/>
            <person name="Jeske O."/>
            <person name="Meyerdierks A."/>
            <person name="Storesund J.E."/>
            <person name="Kallscheuer N."/>
            <person name="Luecker S."/>
            <person name="Lage O.M."/>
            <person name="Pohl T."/>
            <person name="Merkel B.J."/>
            <person name="Hornburger P."/>
            <person name="Mueller R.-W."/>
            <person name="Bruemmer F."/>
            <person name="Labrenz M."/>
            <person name="Spormann A.M."/>
            <person name="Op den Camp H."/>
            <person name="Overmann J."/>
            <person name="Amann R."/>
            <person name="Jetten M.S.M."/>
            <person name="Mascher T."/>
            <person name="Medema M.H."/>
            <person name="Devos D.P."/>
            <person name="Kaster A.-K."/>
            <person name="Ovreas L."/>
            <person name="Rohde M."/>
            <person name="Galperin M.Y."/>
            <person name="Jogler C."/>
        </authorList>
    </citation>
    <scope>NUCLEOTIDE SEQUENCE [LARGE SCALE GENOMIC DNA]</scope>
    <source>
        <strain evidence="5 6">ETA_A1</strain>
    </source>
</reference>
<dbReference type="AlphaFoldDB" id="A0A517XWE5"/>
<dbReference type="PANTHER" id="PTHR45641">
    <property type="entry name" value="TETRATRICOPEPTIDE REPEAT PROTEIN (AFU_ORTHOLOGUE AFUA_6G03870)"/>
    <property type="match status" value="1"/>
</dbReference>
<evidence type="ECO:0000313" key="5">
    <source>
        <dbReference type="EMBL" id="QDU21818.1"/>
    </source>
</evidence>
<evidence type="ECO:0000256" key="1">
    <source>
        <dbReference type="ARBA" id="ARBA00022737"/>
    </source>
</evidence>
<dbReference type="OrthoDB" id="220792at2"/>
<protein>
    <submittedName>
        <fullName evidence="5">Photosystem I assembly protein Ycf3</fullName>
    </submittedName>
</protein>
<evidence type="ECO:0000256" key="2">
    <source>
        <dbReference type="ARBA" id="ARBA00022803"/>
    </source>
</evidence>
<dbReference type="Pfam" id="PF13424">
    <property type="entry name" value="TPR_12"/>
    <property type="match status" value="4"/>
</dbReference>
<dbReference type="Pfam" id="PF13374">
    <property type="entry name" value="TPR_10"/>
    <property type="match status" value="3"/>
</dbReference>
<dbReference type="InterPro" id="IPR036034">
    <property type="entry name" value="PDZ_sf"/>
</dbReference>
<dbReference type="SMART" id="SM00228">
    <property type="entry name" value="PDZ"/>
    <property type="match status" value="1"/>
</dbReference>
<evidence type="ECO:0000313" key="6">
    <source>
        <dbReference type="Proteomes" id="UP000319576"/>
    </source>
</evidence>
<keyword evidence="3" id="KW-0175">Coiled coil</keyword>
<proteinExistence type="predicted"/>
<sequence>MRGLILVPGWVVLVGLVAAQEPKPAEPAKAPQWQRVLSKEDAKTVADLRRKLAAAKAADRVDEAVKLLEEVVALRTRVQGADHWEVVDERVYLKTLRTLDADGRRDWRAARLANREAFQLHAGGRIAEAAPLFQKALDIRRKVLGEDHPDTANSYNNVAANLQARGKAAEAAPLVQKALDIYRRVLGEDHPDTAASYNDVAANLSARGKDAEAAPLVQKALDIRRRILGEDHPETGNSYINVAINLAALKKTAEAAPLFRKALDINRRVLGEDHPETATSYNYVAIILETRGKAAEAAPLFQKALDIRRKVLGEDHPDTGNSYSRVGFNLEARGKPAEAAPLYQKALDIARKVLGEDHPDTATSYNNVAANLQTRGKAAEAAPLFRKTLDFRRKVLGEDHPHTADSYNNLASNLTARGKDAEAAPLYQKALDIARKVLGEDHPDTARSYNNVATNLTTRGKADEAAPLFRKTLDINRRVLGEDHPKTATSYTNLAFNLAAQGKATEAATVLRQAVFSAEASRLTRAKGIERAIGAKFDPRLLLAAMECGTNPGGAWNQAELTLARGLLDQRDQPGSTLTPAESAERGTLQARVTDLQSRILVLVTRTTRSDAENTELEQLLTARRAAEQKLAALAVAESARAVAAPEAIRAALPADAALLLWVDVFSTGGVEEHFACVVRRDGAPRWERLPGTGESGKWTKEDDALPQSLREALARSAPAARVAALAKQLHAQRVAPVLKHLDGVKTLYVVPVEAMAGVPVEVLAPEFTISYVPSGTFLARLPRREVRPPTLLAVGDPVYEPGTARRPDLTALPPHGLLVQQVAPAGAAGTAGLRAGDVILSYADTPTKTLDDLQAAVQKAGGAKDAALTYWRVGADDRPAERTVRVPVGPLGVALARDPAPAAIADRRKTEAMLASAGRGDPLADLPGSRYEVARIAGLFDQPKVLLDSKASEPEVEALRTADQLKGYRYLHFATHGKGDNVIAFDSALILSQDKPGEEFAPSDRPWRDNRVTAREVLDYWNLDADLVTLSACETGVGQAGGGDGLLGFAQAFLLKGSRAVCLSLWEVDDTATALLMQRFYQNLLGKRPGLAAPMPKAAALREAKEWLRGLSSDEALREGAALRAGVVRSGRGEQVVRRVGELPEGARPGERPFAHPQYWAAFILVGDPN</sequence>
<dbReference type="InterPro" id="IPR001478">
    <property type="entry name" value="PDZ"/>
</dbReference>